<proteinExistence type="predicted"/>
<protein>
    <submittedName>
        <fullName evidence="1">Uncharacterized protein</fullName>
    </submittedName>
</protein>
<sequence>MNFKSRVAAVKDKKYIIHLGPLTGTLEQVPLSPPAFQRLLEEKRPEERTDGNKEGFVVRFTNGKEDRPLVANLYREFVLDTQVRGQKEIDMEGKYKIDTKKEKMLEEYFAWLGEQPEC</sequence>
<dbReference type="AlphaFoldDB" id="A0A0G4HSZ6"/>
<reference evidence="1" key="1">
    <citation type="submission" date="2014-11" db="EMBL/GenBank/DDBJ databases">
        <authorList>
            <person name="Otto D Thomas"/>
            <person name="Naeem Raeece"/>
        </authorList>
    </citation>
    <scope>NUCLEOTIDE SEQUENCE</scope>
</reference>
<dbReference type="VEuPathDB" id="CryptoDB:Cvel_8371"/>
<organism evidence="1">
    <name type="scientific">Chromera velia CCMP2878</name>
    <dbReference type="NCBI Taxonomy" id="1169474"/>
    <lineage>
        <taxon>Eukaryota</taxon>
        <taxon>Sar</taxon>
        <taxon>Alveolata</taxon>
        <taxon>Colpodellida</taxon>
        <taxon>Chromeraceae</taxon>
        <taxon>Chromera</taxon>
    </lineage>
</organism>
<accession>A0A0G4HSZ6</accession>
<dbReference type="EMBL" id="CDMZ01003767">
    <property type="protein sequence ID" value="CEM47512.1"/>
    <property type="molecule type" value="Genomic_DNA"/>
</dbReference>
<evidence type="ECO:0000313" key="1">
    <source>
        <dbReference type="EMBL" id="CEM47512.1"/>
    </source>
</evidence>
<dbReference type="PhylomeDB" id="A0A0G4HSZ6"/>
<name>A0A0G4HSZ6_9ALVE</name>
<gene>
    <name evidence="1" type="ORF">Cvel_8371</name>
</gene>